<dbReference type="GO" id="GO:0046872">
    <property type="term" value="F:metal ion binding"/>
    <property type="evidence" value="ECO:0007669"/>
    <property type="project" value="UniProtKB-KW"/>
</dbReference>
<evidence type="ECO:0000313" key="2">
    <source>
        <dbReference type="EnsemblPlants" id="AUR62017236-RA:cds"/>
    </source>
</evidence>
<dbReference type="PANTHER" id="PTHR46594">
    <property type="entry name" value="P-TYPE CATION-TRANSPORTING ATPASE"/>
    <property type="match status" value="1"/>
</dbReference>
<keyword evidence="3" id="KW-1185">Reference proteome</keyword>
<accession>A0A803LQK7</accession>
<evidence type="ECO:0000313" key="3">
    <source>
        <dbReference type="Proteomes" id="UP000596660"/>
    </source>
</evidence>
<dbReference type="Gramene" id="AUR62017236-RA">
    <property type="protein sequence ID" value="AUR62017236-RA:cds"/>
    <property type="gene ID" value="AUR62017236"/>
</dbReference>
<reference evidence="2" key="1">
    <citation type="journal article" date="2017" name="Nature">
        <title>The genome of Chenopodium quinoa.</title>
        <authorList>
            <person name="Jarvis D.E."/>
            <person name="Ho Y.S."/>
            <person name="Lightfoot D.J."/>
            <person name="Schmoeckel S.M."/>
            <person name="Li B."/>
            <person name="Borm T.J.A."/>
            <person name="Ohyanagi H."/>
            <person name="Mineta K."/>
            <person name="Michell C.T."/>
            <person name="Saber N."/>
            <person name="Kharbatia N.M."/>
            <person name="Rupper R.R."/>
            <person name="Sharp A.R."/>
            <person name="Dally N."/>
            <person name="Boughton B.A."/>
            <person name="Woo Y.H."/>
            <person name="Gao G."/>
            <person name="Schijlen E.G.W.M."/>
            <person name="Guo X."/>
            <person name="Momin A.A."/>
            <person name="Negrao S."/>
            <person name="Al-Babili S."/>
            <person name="Gehring C."/>
            <person name="Roessner U."/>
            <person name="Jung C."/>
            <person name="Murphy K."/>
            <person name="Arold S.T."/>
            <person name="Gojobori T."/>
            <person name="van der Linden C.G."/>
            <person name="van Loo E.N."/>
            <person name="Jellen E.N."/>
            <person name="Maughan P.J."/>
            <person name="Tester M."/>
        </authorList>
    </citation>
    <scope>NUCLEOTIDE SEQUENCE [LARGE SCALE GENOMIC DNA]</scope>
    <source>
        <strain evidence="2">cv. PI 614886</strain>
    </source>
</reference>
<keyword evidence="1" id="KW-0479">Metal-binding</keyword>
<dbReference type="InterPro" id="IPR023299">
    <property type="entry name" value="ATPase_P-typ_cyto_dom_N"/>
</dbReference>
<dbReference type="SUPFAM" id="SSF56784">
    <property type="entry name" value="HAD-like"/>
    <property type="match status" value="1"/>
</dbReference>
<evidence type="ECO:0000256" key="1">
    <source>
        <dbReference type="ARBA" id="ARBA00022723"/>
    </source>
</evidence>
<dbReference type="InterPro" id="IPR023214">
    <property type="entry name" value="HAD_sf"/>
</dbReference>
<reference evidence="2" key="2">
    <citation type="submission" date="2021-03" db="UniProtKB">
        <authorList>
            <consortium name="EnsemblPlants"/>
        </authorList>
    </citation>
    <scope>IDENTIFICATION</scope>
</reference>
<dbReference type="Gene3D" id="3.40.1110.10">
    <property type="entry name" value="Calcium-transporting ATPase, cytoplasmic domain N"/>
    <property type="match status" value="1"/>
</dbReference>
<dbReference type="PANTHER" id="PTHR46594:SF4">
    <property type="entry name" value="P-TYPE CATION-TRANSPORTING ATPASE"/>
    <property type="match status" value="1"/>
</dbReference>
<dbReference type="Pfam" id="PF00702">
    <property type="entry name" value="Hydrolase"/>
    <property type="match status" value="1"/>
</dbReference>
<dbReference type="GO" id="GO:0000166">
    <property type="term" value="F:nucleotide binding"/>
    <property type="evidence" value="ECO:0007669"/>
    <property type="project" value="InterPro"/>
</dbReference>
<sequence length="120" mass="13128">MVNSEHPLAKAIIEYAKKFSEDKEHQTWAEAREFMAISGHGVKAIVNNKDILIENKSLMLNQGITIPVEAEKLLSKAEVISILKSMNVESIIVTGDNKGTANSIVEQVGIETVIAEAKPE</sequence>
<protein>
    <submittedName>
        <fullName evidence="2">Uncharacterized protein</fullName>
    </submittedName>
</protein>
<proteinExistence type="predicted"/>
<dbReference type="InterPro" id="IPR036412">
    <property type="entry name" value="HAD-like_sf"/>
</dbReference>
<dbReference type="SUPFAM" id="SSF81660">
    <property type="entry name" value="Metal cation-transporting ATPase, ATP-binding domain N"/>
    <property type="match status" value="1"/>
</dbReference>
<organism evidence="2 3">
    <name type="scientific">Chenopodium quinoa</name>
    <name type="common">Quinoa</name>
    <dbReference type="NCBI Taxonomy" id="63459"/>
    <lineage>
        <taxon>Eukaryota</taxon>
        <taxon>Viridiplantae</taxon>
        <taxon>Streptophyta</taxon>
        <taxon>Embryophyta</taxon>
        <taxon>Tracheophyta</taxon>
        <taxon>Spermatophyta</taxon>
        <taxon>Magnoliopsida</taxon>
        <taxon>eudicotyledons</taxon>
        <taxon>Gunneridae</taxon>
        <taxon>Pentapetalae</taxon>
        <taxon>Caryophyllales</taxon>
        <taxon>Chenopodiaceae</taxon>
        <taxon>Chenopodioideae</taxon>
        <taxon>Atripliceae</taxon>
        <taxon>Chenopodium</taxon>
    </lineage>
</organism>
<dbReference type="AlphaFoldDB" id="A0A803LQK7"/>
<dbReference type="EnsemblPlants" id="AUR62017236-RA">
    <property type="protein sequence ID" value="AUR62017236-RA:cds"/>
    <property type="gene ID" value="AUR62017236"/>
</dbReference>
<dbReference type="Gene3D" id="3.40.50.1000">
    <property type="entry name" value="HAD superfamily/HAD-like"/>
    <property type="match status" value="1"/>
</dbReference>
<name>A0A803LQK7_CHEQI</name>
<dbReference type="Proteomes" id="UP000596660">
    <property type="component" value="Unplaced"/>
</dbReference>